<dbReference type="PANTHER" id="PTHR45523">
    <property type="entry name" value="TETRATRICOPEPTIDE REPEAT (TPR)-CONTAINING PROTEIN-RELATED"/>
    <property type="match status" value="1"/>
</dbReference>
<dbReference type="EMBL" id="JBBPBM010000021">
    <property type="protein sequence ID" value="KAK8548877.1"/>
    <property type="molecule type" value="Genomic_DNA"/>
</dbReference>
<keyword evidence="2" id="KW-1185">Reference proteome</keyword>
<evidence type="ECO:0000313" key="2">
    <source>
        <dbReference type="Proteomes" id="UP001472677"/>
    </source>
</evidence>
<accession>A0ABR2DY25</accession>
<organism evidence="1 2">
    <name type="scientific">Hibiscus sabdariffa</name>
    <name type="common">roselle</name>
    <dbReference type="NCBI Taxonomy" id="183260"/>
    <lineage>
        <taxon>Eukaryota</taxon>
        <taxon>Viridiplantae</taxon>
        <taxon>Streptophyta</taxon>
        <taxon>Embryophyta</taxon>
        <taxon>Tracheophyta</taxon>
        <taxon>Spermatophyta</taxon>
        <taxon>Magnoliopsida</taxon>
        <taxon>eudicotyledons</taxon>
        <taxon>Gunneridae</taxon>
        <taxon>Pentapetalae</taxon>
        <taxon>rosids</taxon>
        <taxon>malvids</taxon>
        <taxon>Malvales</taxon>
        <taxon>Malvaceae</taxon>
        <taxon>Malvoideae</taxon>
        <taxon>Hibiscus</taxon>
    </lineage>
</organism>
<comment type="caution">
    <text evidence="1">The sequence shown here is derived from an EMBL/GenBank/DDBJ whole genome shotgun (WGS) entry which is preliminary data.</text>
</comment>
<evidence type="ECO:0000313" key="1">
    <source>
        <dbReference type="EMBL" id="KAK8548877.1"/>
    </source>
</evidence>
<sequence>MIEEENNTDLRFALDIDLDAPKVRIPLRAHGSPKCDGHFLLDFGHFTLHTMESQSDEQRQDIYSHFYISGRDIAAFFTDCGSDCQNCTLVKPNSSDQSMVMSPRLEKDDNFYSLIDRCGMEVVVDQIKIPHPSFPSTRVSVQVPNLGIHLSPARYCRLMELLNISYAAMDTGVQPSVDFQAGVASWSATDLASHAKILVWRVDFKLHWYWKHYCFMAALLCRVIWILSLSLGIRKISESPAALEVHEVPPSNIGGSSFCIAVSPRGMDTQKALESSGTWVIEFRGEEEKVTWLRGLIQATYQASAPPSVDVLGETSVDISEYDDPQTGNTKGADIVISGAVVETKLCIYGKTDEGVAEKLEERLILEVLASGGKVKMISSASDLVVKTKLHSLQIKDELQGRLSGSSQYLACSVLKYDSSLESKQPCDLNGNETSGVHLDHDDAFKDASKQTCDLNGYETSGVHLDDDDDDDDDAFKDALPEFISLTDSDTLSQYMDMMDASGFEQDEMIIHEKDLMQGKGLSGEIFYDAQGGDDLDFVSVTFSKKGPSSPSYDGIDTEMSVRMSKLEFFCNRPTLVALIGFGVDLGSGSNTTSVADVNETLKDTMDKEKAEESGCIEGLLGYDKARVVFYLNMDIDSVTVLLNKEDGSQLAIFVQESFLFDFKVHPTSLSIEGTLGNMRLRDMSLGVDNWLGWLCDIRNPGVESLIKFKFNSFSVGDDDYEGYNYHLCGRLSAVRIVFLYRFVQEITVYFMELATPNTEEVIKLVDKVGDFEWLIQKSEIDGAAALKLDLTLDTPIIIVPRNSMSNECFLEWLPGSQPTFFKEWPYLDDEVLFYVPTDVDQITVGRLRSVVEWKTTFKTPDGLYEWLGTPST</sequence>
<proteinExistence type="predicted"/>
<name>A0ABR2DY25_9ROSI</name>
<reference evidence="1 2" key="1">
    <citation type="journal article" date="2024" name="G3 (Bethesda)">
        <title>Genome assembly of Hibiscus sabdariffa L. provides insights into metabolisms of medicinal natural products.</title>
        <authorList>
            <person name="Kim T."/>
        </authorList>
    </citation>
    <scope>NUCLEOTIDE SEQUENCE [LARGE SCALE GENOMIC DNA]</scope>
    <source>
        <strain evidence="1">TK-2024</strain>
        <tissue evidence="1">Old leaves</tissue>
    </source>
</reference>
<dbReference type="Proteomes" id="UP001472677">
    <property type="component" value="Unassembled WGS sequence"/>
</dbReference>
<protein>
    <submittedName>
        <fullName evidence="1">Uncharacterized protein</fullName>
    </submittedName>
</protein>
<dbReference type="PANTHER" id="PTHR45523:SF2">
    <property type="entry name" value="OS02G0470600 PROTEIN"/>
    <property type="match status" value="1"/>
</dbReference>
<gene>
    <name evidence="1" type="ORF">V6N12_061781</name>
</gene>